<gene>
    <name evidence="3" type="ORF">WMO66_10265</name>
</gene>
<dbReference type="InterPro" id="IPR036388">
    <property type="entry name" value="WH-like_DNA-bd_sf"/>
</dbReference>
<dbReference type="PANTHER" id="PTHR33238:SF11">
    <property type="entry name" value="TRANSCRIPTIONAL REGULATOR MNTR"/>
    <property type="match status" value="1"/>
</dbReference>
<evidence type="ECO:0000313" key="4">
    <source>
        <dbReference type="Proteomes" id="UP001491552"/>
    </source>
</evidence>
<dbReference type="Proteomes" id="UP001491552">
    <property type="component" value="Unassembled WGS sequence"/>
</dbReference>
<proteinExistence type="predicted"/>
<comment type="caution">
    <text evidence="3">The sequence shown here is derived from an EMBL/GenBank/DDBJ whole genome shotgun (WGS) entry which is preliminary data.</text>
</comment>
<reference evidence="3 4" key="1">
    <citation type="submission" date="2024-03" db="EMBL/GenBank/DDBJ databases">
        <title>Human intestinal bacterial collection.</title>
        <authorList>
            <person name="Pauvert C."/>
            <person name="Hitch T.C.A."/>
            <person name="Clavel T."/>
        </authorList>
    </citation>
    <scope>NUCLEOTIDE SEQUENCE [LARGE SCALE GENOMIC DNA]</scope>
    <source>
        <strain evidence="3 4">CLA-AA-H192</strain>
    </source>
</reference>
<organism evidence="3 4">
    <name type="scientific">Faecousia intestinalis</name>
    <dbReference type="NCBI Taxonomy" id="3133167"/>
    <lineage>
        <taxon>Bacteria</taxon>
        <taxon>Bacillati</taxon>
        <taxon>Bacillota</taxon>
        <taxon>Clostridia</taxon>
        <taxon>Eubacteriales</taxon>
        <taxon>Oscillospiraceae</taxon>
        <taxon>Faecousia</taxon>
    </lineage>
</organism>
<comment type="subcellular location">
    <subcellularLocation>
        <location evidence="1">Cytoplasm</location>
    </subcellularLocation>
</comment>
<comment type="subunit">
    <text evidence="2">Homodimer.</text>
</comment>
<dbReference type="SUPFAM" id="SSF46785">
    <property type="entry name" value="Winged helix' DNA-binding domain"/>
    <property type="match status" value="1"/>
</dbReference>
<protein>
    <recommendedName>
        <fullName evidence="5">MarR family transcriptional regulator</fullName>
    </recommendedName>
</protein>
<dbReference type="InterPro" id="IPR036390">
    <property type="entry name" value="WH_DNA-bd_sf"/>
</dbReference>
<dbReference type="Gene3D" id="1.10.10.10">
    <property type="entry name" value="Winged helix-like DNA-binding domain superfamily/Winged helix DNA-binding domain"/>
    <property type="match status" value="1"/>
</dbReference>
<evidence type="ECO:0000256" key="1">
    <source>
        <dbReference type="ARBA" id="ARBA00004496"/>
    </source>
</evidence>
<dbReference type="SMART" id="SM00529">
    <property type="entry name" value="HTH_DTXR"/>
    <property type="match status" value="1"/>
</dbReference>
<accession>A0ABV1G8C6</accession>
<keyword evidence="4" id="KW-1185">Reference proteome</keyword>
<evidence type="ECO:0000313" key="3">
    <source>
        <dbReference type="EMBL" id="MEQ2511622.1"/>
    </source>
</evidence>
<name>A0ABV1G8C6_9FIRM</name>
<dbReference type="RefSeq" id="WP_349136353.1">
    <property type="nucleotide sequence ID" value="NZ_JBBMFF010000241.1"/>
</dbReference>
<evidence type="ECO:0008006" key="5">
    <source>
        <dbReference type="Google" id="ProtNLM"/>
    </source>
</evidence>
<evidence type="ECO:0000256" key="2">
    <source>
        <dbReference type="ARBA" id="ARBA00011738"/>
    </source>
</evidence>
<dbReference type="EMBL" id="JBBMFF010000241">
    <property type="protein sequence ID" value="MEQ2511622.1"/>
    <property type="molecule type" value="Genomic_DNA"/>
</dbReference>
<dbReference type="InterPro" id="IPR050536">
    <property type="entry name" value="DtxR_MntR_Metal-Reg"/>
</dbReference>
<dbReference type="InterPro" id="IPR022689">
    <property type="entry name" value="Iron_dep_repressor"/>
</dbReference>
<sequence>MQQALSASNIKYLLALRSLCGPSNEIRCVSVADALGISKASVHAMMNALKEKNLIEKNHYGMVHFTPEGRSLADQYAACYDVLAGYLHRVSSEEAALRAALCAFLAELPPDHLGRLCQSSACAAHC</sequence>
<dbReference type="PANTHER" id="PTHR33238">
    <property type="entry name" value="IRON (METAL) DEPENDENT REPRESSOR, DTXR FAMILY"/>
    <property type="match status" value="1"/>
</dbReference>